<evidence type="ECO:0000313" key="2">
    <source>
        <dbReference type="EMBL" id="PVH65466.1"/>
    </source>
</evidence>
<sequence>MANRAPNFSARPETAIPGSIQSCMRFVGPTPSPLCSGRAVLLRALKWAATRRSACRRPQAPQSGGGSGRGIPCPLAHLLRWRGNNLNHIGRGRARDKEVVESEQQGGAESSWSGRDGRENRKHGRKRKSLGHP</sequence>
<accession>A0A2T8KTH7</accession>
<organism evidence="2">
    <name type="scientific">Panicum hallii</name>
    <dbReference type="NCBI Taxonomy" id="206008"/>
    <lineage>
        <taxon>Eukaryota</taxon>
        <taxon>Viridiplantae</taxon>
        <taxon>Streptophyta</taxon>
        <taxon>Embryophyta</taxon>
        <taxon>Tracheophyta</taxon>
        <taxon>Spermatophyta</taxon>
        <taxon>Magnoliopsida</taxon>
        <taxon>Liliopsida</taxon>
        <taxon>Poales</taxon>
        <taxon>Poaceae</taxon>
        <taxon>PACMAD clade</taxon>
        <taxon>Panicoideae</taxon>
        <taxon>Panicodae</taxon>
        <taxon>Paniceae</taxon>
        <taxon>Panicinae</taxon>
        <taxon>Panicum</taxon>
        <taxon>Panicum sect. Panicum</taxon>
    </lineage>
</organism>
<feature type="region of interest" description="Disordered" evidence="1">
    <location>
        <begin position="50"/>
        <end position="74"/>
    </location>
</feature>
<dbReference type="AlphaFoldDB" id="A0A2T8KTH7"/>
<feature type="compositionally biased region" description="Polar residues" evidence="1">
    <location>
        <begin position="102"/>
        <end position="113"/>
    </location>
</feature>
<reference evidence="2" key="1">
    <citation type="submission" date="2018-04" db="EMBL/GenBank/DDBJ databases">
        <title>WGS assembly of Panicum hallii.</title>
        <authorList>
            <person name="Lovell J."/>
            <person name="Jenkins J."/>
            <person name="Lowry D."/>
            <person name="Mamidi S."/>
            <person name="Sreedasyam A."/>
            <person name="Weng X."/>
            <person name="Barry K."/>
            <person name="Bonette J."/>
            <person name="Campitelli B."/>
            <person name="Daum C."/>
            <person name="Gordon S."/>
            <person name="Gould B."/>
            <person name="Lipzen A."/>
            <person name="Macqueen A."/>
            <person name="Palacio-Mejia J."/>
            <person name="Plott C."/>
            <person name="Shakirov E."/>
            <person name="Shu S."/>
            <person name="Yoshinaga Y."/>
            <person name="Zane M."/>
            <person name="Rokhsar D."/>
            <person name="Grimwood J."/>
            <person name="Schmutz J."/>
            <person name="Juenger T."/>
        </authorList>
    </citation>
    <scope>NUCLEOTIDE SEQUENCE [LARGE SCALE GENOMIC DNA]</scope>
    <source>
        <strain evidence="2">FIL2</strain>
    </source>
</reference>
<dbReference type="Gramene" id="PVH65466">
    <property type="protein sequence ID" value="PVH65466"/>
    <property type="gene ID" value="PAHAL_2G500300"/>
</dbReference>
<dbReference type="Proteomes" id="UP000243499">
    <property type="component" value="Chromosome 2"/>
</dbReference>
<name>A0A2T8KTH7_9POAL</name>
<dbReference type="EMBL" id="CM008047">
    <property type="protein sequence ID" value="PVH65466.1"/>
    <property type="molecule type" value="Genomic_DNA"/>
</dbReference>
<feature type="region of interest" description="Disordered" evidence="1">
    <location>
        <begin position="87"/>
        <end position="133"/>
    </location>
</feature>
<protein>
    <submittedName>
        <fullName evidence="2">Uncharacterized protein</fullName>
    </submittedName>
</protein>
<evidence type="ECO:0000256" key="1">
    <source>
        <dbReference type="SAM" id="MobiDB-lite"/>
    </source>
</evidence>
<gene>
    <name evidence="2" type="ORF">PAHAL_2G500300</name>
</gene>
<feature type="compositionally biased region" description="Basic residues" evidence="1">
    <location>
        <begin position="120"/>
        <end position="133"/>
    </location>
</feature>
<proteinExistence type="predicted"/>